<gene>
    <name evidence="10" type="ORF">FAZ95_30915</name>
</gene>
<evidence type="ECO:0000256" key="7">
    <source>
        <dbReference type="ARBA" id="ARBA00023136"/>
    </source>
</evidence>
<accession>A0A4P8IYF6</accession>
<evidence type="ECO:0000313" key="10">
    <source>
        <dbReference type="EMBL" id="QCP53457.1"/>
    </source>
</evidence>
<evidence type="ECO:0000313" key="11">
    <source>
        <dbReference type="Proteomes" id="UP000298656"/>
    </source>
</evidence>
<keyword evidence="2" id="KW-0813">Transport</keyword>
<reference evidence="10 11" key="1">
    <citation type="submission" date="2019-05" db="EMBL/GenBank/DDBJ databases">
        <title>Burkholderia sp. DHOD12, isolated from subtropical forest soil.</title>
        <authorList>
            <person name="Gao Z.-H."/>
            <person name="Qiu L.-H."/>
        </authorList>
    </citation>
    <scope>NUCLEOTIDE SEQUENCE [LARGE SCALE GENOMIC DNA]</scope>
    <source>
        <strain evidence="10 11">DHOD12</strain>
    </source>
</reference>
<keyword evidence="7 9" id="KW-0472">Membrane</keyword>
<evidence type="ECO:0000256" key="2">
    <source>
        <dbReference type="ARBA" id="ARBA00022448"/>
    </source>
</evidence>
<keyword evidence="11" id="KW-1185">Reference proteome</keyword>
<keyword evidence="3" id="KW-1003">Cell membrane</keyword>
<dbReference type="OrthoDB" id="445589at2"/>
<name>A0A4P8IYF6_9BURK</name>
<dbReference type="PANTHER" id="PTHR33281">
    <property type="entry name" value="UPF0187 PROTEIN YNEE"/>
    <property type="match status" value="1"/>
</dbReference>
<evidence type="ECO:0000256" key="6">
    <source>
        <dbReference type="ARBA" id="ARBA00023065"/>
    </source>
</evidence>
<organism evidence="10 11">
    <name type="scientific">Trinickia violacea</name>
    <dbReference type="NCBI Taxonomy" id="2571746"/>
    <lineage>
        <taxon>Bacteria</taxon>
        <taxon>Pseudomonadati</taxon>
        <taxon>Pseudomonadota</taxon>
        <taxon>Betaproteobacteria</taxon>
        <taxon>Burkholderiales</taxon>
        <taxon>Burkholderiaceae</taxon>
        <taxon>Trinickia</taxon>
    </lineage>
</organism>
<dbReference type="PANTHER" id="PTHR33281:SF19">
    <property type="entry name" value="VOLTAGE-DEPENDENT ANION CHANNEL-FORMING PROTEIN YNEE"/>
    <property type="match status" value="1"/>
</dbReference>
<evidence type="ECO:0000256" key="9">
    <source>
        <dbReference type="SAM" id="Phobius"/>
    </source>
</evidence>
<feature type="transmembrane region" description="Helical" evidence="9">
    <location>
        <begin position="20"/>
        <end position="42"/>
    </location>
</feature>
<feature type="transmembrane region" description="Helical" evidence="9">
    <location>
        <begin position="225"/>
        <end position="253"/>
    </location>
</feature>
<proteinExistence type="inferred from homology"/>
<evidence type="ECO:0000256" key="8">
    <source>
        <dbReference type="ARBA" id="ARBA00034708"/>
    </source>
</evidence>
<evidence type="ECO:0000256" key="1">
    <source>
        <dbReference type="ARBA" id="ARBA00004651"/>
    </source>
</evidence>
<dbReference type="EMBL" id="CP040078">
    <property type="protein sequence ID" value="QCP53457.1"/>
    <property type="molecule type" value="Genomic_DNA"/>
</dbReference>
<evidence type="ECO:0000256" key="5">
    <source>
        <dbReference type="ARBA" id="ARBA00022989"/>
    </source>
</evidence>
<evidence type="ECO:0000256" key="4">
    <source>
        <dbReference type="ARBA" id="ARBA00022692"/>
    </source>
</evidence>
<comment type="similarity">
    <text evidence="8">Belongs to the anion channel-forming bestrophin (TC 1.A.46) family.</text>
</comment>
<dbReference type="RefSeq" id="WP_137336227.1">
    <property type="nucleotide sequence ID" value="NZ_CP040078.1"/>
</dbReference>
<protein>
    <recommendedName>
        <fullName evidence="12">Bestrophin</fullName>
    </recommendedName>
</protein>
<dbReference type="Proteomes" id="UP000298656">
    <property type="component" value="Chromosome 2"/>
</dbReference>
<dbReference type="KEGG" id="tvl:FAZ95_30915"/>
<comment type="subcellular location">
    <subcellularLocation>
        <location evidence="1">Cell membrane</location>
        <topology evidence="1">Multi-pass membrane protein</topology>
    </subcellularLocation>
</comment>
<dbReference type="AlphaFoldDB" id="A0A4P8IYF6"/>
<dbReference type="Pfam" id="PF25539">
    <property type="entry name" value="Bestrophin_2"/>
    <property type="match status" value="1"/>
</dbReference>
<feature type="transmembrane region" description="Helical" evidence="9">
    <location>
        <begin position="54"/>
        <end position="74"/>
    </location>
</feature>
<dbReference type="GO" id="GO:0005254">
    <property type="term" value="F:chloride channel activity"/>
    <property type="evidence" value="ECO:0007669"/>
    <property type="project" value="InterPro"/>
</dbReference>
<keyword evidence="4 9" id="KW-0812">Transmembrane</keyword>
<sequence length="310" mass="34114">MIVRPTHHWFRMLFVWNGSVLRSILPQLALMTLVSVLAVATHGRVFGEKIPLDVAPFALCGVALSIFLAFRNNVSFDRYWEARRIWGHVLNATRTLASQALCYLPADAAQDGTSSGRIEFVNGVIAFVYALKHQLRGTDPTDDLSRYLGAEPARRLAPLHFRPIAILNDLRQKLAELERRGAISGTQLWMFDAQLNELATTVGGCERIASTPIPYAYGVMLHRTVYLYCVLLPFGLVDSIGVATPIIAVFMSYTLIALEAIASEIAEPFGTAPHHLALDAMTRNIERSLLELCGKDVPAEAAPGPGYLLT</sequence>
<keyword evidence="5 9" id="KW-1133">Transmembrane helix</keyword>
<dbReference type="InterPro" id="IPR044669">
    <property type="entry name" value="YneE/VCCN1/2-like"/>
</dbReference>
<evidence type="ECO:0000256" key="3">
    <source>
        <dbReference type="ARBA" id="ARBA00022475"/>
    </source>
</evidence>
<keyword evidence="6" id="KW-0406">Ion transport</keyword>
<dbReference type="GO" id="GO:0005886">
    <property type="term" value="C:plasma membrane"/>
    <property type="evidence" value="ECO:0007669"/>
    <property type="project" value="UniProtKB-SubCell"/>
</dbReference>
<evidence type="ECO:0008006" key="12">
    <source>
        <dbReference type="Google" id="ProtNLM"/>
    </source>
</evidence>